<evidence type="ECO:0000256" key="3">
    <source>
        <dbReference type="ARBA" id="ARBA00022824"/>
    </source>
</evidence>
<feature type="chain" id="PRO_5041936057" evidence="6">
    <location>
        <begin position="18"/>
        <end position="508"/>
    </location>
</feature>
<dbReference type="PROSITE" id="PS51914">
    <property type="entry name" value="MRH"/>
    <property type="match status" value="1"/>
</dbReference>
<dbReference type="PANTHER" id="PTHR15414">
    <property type="entry name" value="OS-9-RELATED"/>
    <property type="match status" value="1"/>
</dbReference>
<feature type="domain" description="MRH" evidence="7">
    <location>
        <begin position="366"/>
        <end position="499"/>
    </location>
</feature>
<feature type="region of interest" description="Disordered" evidence="5">
    <location>
        <begin position="100"/>
        <end position="163"/>
    </location>
</feature>
<dbReference type="AlphaFoldDB" id="A0AAE0BUD6"/>
<feature type="signal peptide" evidence="6">
    <location>
        <begin position="1"/>
        <end position="17"/>
    </location>
</feature>
<evidence type="ECO:0000256" key="2">
    <source>
        <dbReference type="ARBA" id="ARBA00022729"/>
    </source>
</evidence>
<dbReference type="EMBL" id="LGRX02033179">
    <property type="protein sequence ID" value="KAK3242403.1"/>
    <property type="molecule type" value="Genomic_DNA"/>
</dbReference>
<proteinExistence type="predicted"/>
<keyword evidence="2 6" id="KW-0732">Signal</keyword>
<dbReference type="PANTHER" id="PTHR15414:SF0">
    <property type="entry name" value="ENDOPLASMIC RETICULUM LECTIN 1"/>
    <property type="match status" value="1"/>
</dbReference>
<evidence type="ECO:0000259" key="7">
    <source>
        <dbReference type="PROSITE" id="PS51914"/>
    </source>
</evidence>
<dbReference type="Proteomes" id="UP001190700">
    <property type="component" value="Unassembled WGS sequence"/>
</dbReference>
<evidence type="ECO:0000256" key="5">
    <source>
        <dbReference type="SAM" id="MobiDB-lite"/>
    </source>
</evidence>
<feature type="compositionally biased region" description="Basic and acidic residues" evidence="5">
    <location>
        <begin position="136"/>
        <end position="163"/>
    </location>
</feature>
<dbReference type="Gene3D" id="2.70.130.10">
    <property type="entry name" value="Mannose-6-phosphate receptor binding domain"/>
    <property type="match status" value="1"/>
</dbReference>
<dbReference type="InterPro" id="IPR012913">
    <property type="entry name" value="OS9-like_dom"/>
</dbReference>
<organism evidence="8 9">
    <name type="scientific">Cymbomonas tetramitiformis</name>
    <dbReference type="NCBI Taxonomy" id="36881"/>
    <lineage>
        <taxon>Eukaryota</taxon>
        <taxon>Viridiplantae</taxon>
        <taxon>Chlorophyta</taxon>
        <taxon>Pyramimonadophyceae</taxon>
        <taxon>Pyramimonadales</taxon>
        <taxon>Pyramimonadaceae</taxon>
        <taxon>Cymbomonas</taxon>
    </lineage>
</organism>
<comment type="subcellular location">
    <subcellularLocation>
        <location evidence="1">Endoplasmic reticulum</location>
    </subcellularLocation>
</comment>
<evidence type="ECO:0000313" key="9">
    <source>
        <dbReference type="Proteomes" id="UP001190700"/>
    </source>
</evidence>
<reference evidence="8 9" key="1">
    <citation type="journal article" date="2015" name="Genome Biol. Evol.">
        <title>Comparative Genomics of a Bacterivorous Green Alga Reveals Evolutionary Causalities and Consequences of Phago-Mixotrophic Mode of Nutrition.</title>
        <authorList>
            <person name="Burns J.A."/>
            <person name="Paasch A."/>
            <person name="Narechania A."/>
            <person name="Kim E."/>
        </authorList>
    </citation>
    <scope>NUCLEOTIDE SEQUENCE [LARGE SCALE GENOMIC DNA]</scope>
    <source>
        <strain evidence="8 9">PLY_AMNH</strain>
    </source>
</reference>
<keyword evidence="9" id="KW-1185">Reference proteome</keyword>
<evidence type="ECO:0000256" key="6">
    <source>
        <dbReference type="SAM" id="SignalP"/>
    </source>
</evidence>
<evidence type="ECO:0000256" key="1">
    <source>
        <dbReference type="ARBA" id="ARBA00004240"/>
    </source>
</evidence>
<keyword evidence="4" id="KW-1015">Disulfide bond</keyword>
<dbReference type="InterPro" id="IPR044865">
    <property type="entry name" value="MRH_dom"/>
</dbReference>
<evidence type="ECO:0000256" key="4">
    <source>
        <dbReference type="ARBA" id="ARBA00023157"/>
    </source>
</evidence>
<dbReference type="InterPro" id="IPR045149">
    <property type="entry name" value="OS-9-like"/>
</dbReference>
<dbReference type="GO" id="GO:0030968">
    <property type="term" value="P:endoplasmic reticulum unfolded protein response"/>
    <property type="evidence" value="ECO:0007669"/>
    <property type="project" value="InterPro"/>
</dbReference>
<keyword evidence="3" id="KW-0256">Endoplasmic reticulum</keyword>
<sequence>MQILLLFGFCFLRAVSKQSTAVLSPDLYTVSFPYEKAMHLDQIDGKLRKIRSKLSTEYDCTSLDGPHCRRPSSNLLSEKDAGGGSNDLVTFDELGAKAHHSRQPQIGMSVTDKAAAEQIKAAHKHRLGHNPTPAYDEEKTGRAEAKAENDSSSKEDPEEDPARPMEFATALRVAVSEIQCDLCRSMVREVWEQASVQVSALCGAWRGGRRGGCAGAETERALSGRAGAASCAGQLQWSGPSTTAAPHHRATRTDEGFALGERGEPKTLSGFEAAAFKRACDVVMEVADEEIAETVFMVLKRMRQDPKSSVHLQGVHTIPISELERMQAQGCEQTPLCVPAKASTPRSTDSIPPEMDVEKFLEEYHSGCIYVSQGWWVYELCHRKHVKQFHVEKHETVSGILLGSFDDLATSNVLPVRTPLLEAQELLPGMRQRLPHHTHVFTQGDACEVETEDGEKKKILRRVQVKFACSTDGHTHLLVIEPATCRYTIVLYLPIMCRHPKYGVKPSS</sequence>
<protein>
    <submittedName>
        <fullName evidence="8">Protein OS-9, variant 2</fullName>
    </submittedName>
</protein>
<comment type="caution">
    <text evidence="8">The sequence shown here is derived from an EMBL/GenBank/DDBJ whole genome shotgun (WGS) entry which is preliminary data.</text>
</comment>
<dbReference type="GO" id="GO:0005788">
    <property type="term" value="C:endoplasmic reticulum lumen"/>
    <property type="evidence" value="ECO:0007669"/>
    <property type="project" value="TreeGrafter"/>
</dbReference>
<dbReference type="InterPro" id="IPR009011">
    <property type="entry name" value="Man6P_isomerase_rcpt-bd_dom_sf"/>
</dbReference>
<dbReference type="Pfam" id="PF07915">
    <property type="entry name" value="PRKCSH"/>
    <property type="match status" value="1"/>
</dbReference>
<dbReference type="GO" id="GO:0030970">
    <property type="term" value="P:retrograde protein transport, ER to cytosol"/>
    <property type="evidence" value="ECO:0007669"/>
    <property type="project" value="TreeGrafter"/>
</dbReference>
<evidence type="ECO:0000313" key="8">
    <source>
        <dbReference type="EMBL" id="KAK3242403.1"/>
    </source>
</evidence>
<gene>
    <name evidence="8" type="ORF">CYMTET_47905</name>
</gene>
<name>A0AAE0BUD6_9CHLO</name>
<accession>A0AAE0BUD6</accession>